<dbReference type="Proteomes" id="UP001529338">
    <property type="component" value="Unassembled WGS sequence"/>
</dbReference>
<dbReference type="EMBL" id="JAUCGQ010000004">
    <property type="protein sequence ID" value="MDM7856627.1"/>
    <property type="molecule type" value="Genomic_DNA"/>
</dbReference>
<accession>A0ABT7SKA8</accession>
<gene>
    <name evidence="1" type="ORF">QRT04_16935</name>
</gene>
<keyword evidence="2" id="KW-1185">Reference proteome</keyword>
<comment type="caution">
    <text evidence="1">The sequence shown here is derived from an EMBL/GenBank/DDBJ whole genome shotgun (WGS) entry which is preliminary data.</text>
</comment>
<protein>
    <submittedName>
        <fullName evidence="1">Uncharacterized protein</fullName>
    </submittedName>
</protein>
<reference evidence="1 2" key="1">
    <citation type="submission" date="2023-06" db="EMBL/GenBank/DDBJ databases">
        <title>Cellulomonas sp. MW4 Whole genome sequence.</title>
        <authorList>
            <person name="Park S."/>
        </authorList>
    </citation>
    <scope>NUCLEOTIDE SEQUENCE [LARGE SCALE GENOMIC DNA]</scope>
    <source>
        <strain evidence="1 2">MW4</strain>
    </source>
</reference>
<name>A0ABT7SKA8_9CELL</name>
<sequence length="71" mass="7804">MRSLPLPGHVPGHIRDAFTEAIEDADPDALWRAAGRVWSCTDILPSSCCTLLDIPLGSTYAQAARRVRNDR</sequence>
<proteinExistence type="predicted"/>
<evidence type="ECO:0000313" key="2">
    <source>
        <dbReference type="Proteomes" id="UP001529338"/>
    </source>
</evidence>
<organism evidence="1 2">
    <name type="scientific">Cellulomonas alba</name>
    <dbReference type="NCBI Taxonomy" id="3053467"/>
    <lineage>
        <taxon>Bacteria</taxon>
        <taxon>Bacillati</taxon>
        <taxon>Actinomycetota</taxon>
        <taxon>Actinomycetes</taxon>
        <taxon>Micrococcales</taxon>
        <taxon>Cellulomonadaceae</taxon>
        <taxon>Cellulomonas</taxon>
    </lineage>
</organism>
<dbReference type="RefSeq" id="WP_289456896.1">
    <property type="nucleotide sequence ID" value="NZ_JAUCGQ010000004.1"/>
</dbReference>
<evidence type="ECO:0000313" key="1">
    <source>
        <dbReference type="EMBL" id="MDM7856627.1"/>
    </source>
</evidence>